<dbReference type="Gene3D" id="2.130.10.10">
    <property type="entry name" value="YVTN repeat-like/Quinoprotein amine dehydrogenase"/>
    <property type="match status" value="1"/>
</dbReference>
<dbReference type="InterPro" id="IPR001680">
    <property type="entry name" value="WD40_rpt"/>
</dbReference>
<keyword evidence="2" id="KW-0677">Repeat</keyword>
<protein>
    <submittedName>
        <fullName evidence="5">Lissencephaly-1 homolog</fullName>
    </submittedName>
</protein>
<dbReference type="InterPro" id="IPR036322">
    <property type="entry name" value="WD40_repeat_dom_sf"/>
</dbReference>
<dbReference type="InterPro" id="IPR015943">
    <property type="entry name" value="WD40/YVTN_repeat-like_dom_sf"/>
</dbReference>
<gene>
    <name evidence="5" type="primary">si:ch211-154o6.3</name>
</gene>
<accession>A0A673LVL8</accession>
<organism evidence="5 6">
    <name type="scientific">Sinocyclocheilus rhinocerous</name>
    <dbReference type="NCBI Taxonomy" id="307959"/>
    <lineage>
        <taxon>Eukaryota</taxon>
        <taxon>Metazoa</taxon>
        <taxon>Chordata</taxon>
        <taxon>Craniata</taxon>
        <taxon>Vertebrata</taxon>
        <taxon>Euteleostomi</taxon>
        <taxon>Actinopterygii</taxon>
        <taxon>Neopterygii</taxon>
        <taxon>Teleostei</taxon>
        <taxon>Ostariophysi</taxon>
        <taxon>Cypriniformes</taxon>
        <taxon>Cyprinidae</taxon>
        <taxon>Cyprininae</taxon>
        <taxon>Sinocyclocheilus</taxon>
    </lineage>
</organism>
<dbReference type="SMART" id="SM00320">
    <property type="entry name" value="WD40"/>
    <property type="match status" value="3"/>
</dbReference>
<evidence type="ECO:0000313" key="5">
    <source>
        <dbReference type="Ensembl" id="ENSSRHP00000080040.1"/>
    </source>
</evidence>
<dbReference type="SUPFAM" id="SSF50978">
    <property type="entry name" value="WD40 repeat-like"/>
    <property type="match status" value="1"/>
</dbReference>
<sequence length="525" mass="58402">MGEVRKLQKKLRQIENLEIKISLTPEEKVKVSKKAELRFRLAELLLQHSGPQQTQGIVGKEEDKMKRQVEEVTEQLVACRPALKIAREERRENERIDGSQTDGRGETHFPVSPSAEEQEDAEFKSRKQTWEKAKFRLRTLEGHSDIITCAVAVDNLVISGSRDTTVKVWHVPTATEQRNLGGHSGGVTCLSAPPRAPPPEYCRRLARVFDLADKERFVLSGSTDCCVRIWALSSSQCVKSIYTFNAVSSLCFIAEGEGFILTMPCISLDISGLQVWSWSSLENCQSENAHLDAVTTLQSQGPLLFSGSAEGCVCVWEVSDERTEPLRRLHVWGPEVTGCGGDDGRLILSPRGDRVFLSCGKASIRILNWRTGMMTRLTNHSSTAGVTDCVNQIPGLLIGSCFDITNGESTINLFSLPQSKYLVSLTSSDLPRILCFAAWLTASGDHRWVTGGRNLIVWEQLPGSFKKRGDVTVRRDSRLEDCLLESDRDSEDEQSEVDDDEDSIPQDASETEEPASSSWLRCVLQ</sequence>
<evidence type="ECO:0000256" key="2">
    <source>
        <dbReference type="ARBA" id="ARBA00022737"/>
    </source>
</evidence>
<evidence type="ECO:0000256" key="3">
    <source>
        <dbReference type="PROSITE-ProRule" id="PRU00221"/>
    </source>
</evidence>
<dbReference type="AlphaFoldDB" id="A0A673LVL8"/>
<evidence type="ECO:0000256" key="1">
    <source>
        <dbReference type="ARBA" id="ARBA00022574"/>
    </source>
</evidence>
<keyword evidence="6" id="KW-1185">Reference proteome</keyword>
<dbReference type="Proteomes" id="UP000472270">
    <property type="component" value="Unassembled WGS sequence"/>
</dbReference>
<feature type="compositionally biased region" description="Basic and acidic residues" evidence="4">
    <location>
        <begin position="88"/>
        <end position="107"/>
    </location>
</feature>
<evidence type="ECO:0000256" key="4">
    <source>
        <dbReference type="SAM" id="MobiDB-lite"/>
    </source>
</evidence>
<evidence type="ECO:0000313" key="6">
    <source>
        <dbReference type="Proteomes" id="UP000472270"/>
    </source>
</evidence>
<feature type="region of interest" description="Disordered" evidence="4">
    <location>
        <begin position="484"/>
        <end position="525"/>
    </location>
</feature>
<dbReference type="PROSITE" id="PS50082">
    <property type="entry name" value="WD_REPEATS_2"/>
    <property type="match status" value="1"/>
</dbReference>
<reference evidence="5" key="2">
    <citation type="submission" date="2025-09" db="UniProtKB">
        <authorList>
            <consortium name="Ensembl"/>
        </authorList>
    </citation>
    <scope>IDENTIFICATION</scope>
</reference>
<keyword evidence="1 3" id="KW-0853">WD repeat</keyword>
<feature type="repeat" description="WD" evidence="3">
    <location>
        <begin position="140"/>
        <end position="179"/>
    </location>
</feature>
<dbReference type="Ensembl" id="ENSSRHT00000082210.1">
    <property type="protein sequence ID" value="ENSSRHP00000080040.1"/>
    <property type="gene ID" value="ENSSRHG00000039657.1"/>
</dbReference>
<feature type="compositionally biased region" description="Acidic residues" evidence="4">
    <location>
        <begin position="488"/>
        <end position="513"/>
    </location>
</feature>
<proteinExistence type="predicted"/>
<dbReference type="PANTHER" id="PTHR22847">
    <property type="entry name" value="WD40 REPEAT PROTEIN"/>
    <property type="match status" value="1"/>
</dbReference>
<dbReference type="PROSITE" id="PS50294">
    <property type="entry name" value="WD_REPEATS_REGION"/>
    <property type="match status" value="1"/>
</dbReference>
<dbReference type="GO" id="GO:1990234">
    <property type="term" value="C:transferase complex"/>
    <property type="evidence" value="ECO:0007669"/>
    <property type="project" value="UniProtKB-ARBA"/>
</dbReference>
<feature type="region of interest" description="Disordered" evidence="4">
    <location>
        <begin position="88"/>
        <end position="125"/>
    </location>
</feature>
<reference evidence="5" key="1">
    <citation type="submission" date="2025-08" db="UniProtKB">
        <authorList>
            <consortium name="Ensembl"/>
        </authorList>
    </citation>
    <scope>IDENTIFICATION</scope>
</reference>
<name>A0A673LVL8_9TELE</name>
<dbReference type="Pfam" id="PF00400">
    <property type="entry name" value="WD40"/>
    <property type="match status" value="3"/>
</dbReference>
<dbReference type="PANTHER" id="PTHR22847:SF637">
    <property type="entry name" value="WD REPEAT DOMAIN 5B"/>
    <property type="match status" value="1"/>
</dbReference>